<proteinExistence type="inferred from homology"/>
<dbReference type="EMBL" id="OZ020104">
    <property type="protein sequence ID" value="CAK9278989.1"/>
    <property type="molecule type" value="Genomic_DNA"/>
</dbReference>
<feature type="transmembrane region" description="Helical" evidence="6">
    <location>
        <begin position="452"/>
        <end position="479"/>
    </location>
</feature>
<feature type="transmembrane region" description="Helical" evidence="6">
    <location>
        <begin position="426"/>
        <end position="445"/>
    </location>
</feature>
<sequence>MPYLFFSRLLPATTPSNGELRHCIAVRDCQRQRDKGESGGRKRREGGYGGHAMAMAGSATCPSTRASYQLSVSYSCSRKGLNRLGSRAWLLGLRRQRSRFLFPRLSLCMACFSQIQFRKHFIAGNAGVRSNDQQFQNSGVFRSWNQHPLTRFEAWDSSMDAGVTSAAQTTVDEEFTDSNMSSMNGAKPDPYIVVNLGSVSRRVPFQRLAVWTAVVITMFQLRDFVGIIMGTVVLSVIGNSVVSWAEDYLPGRRRLLVATMYVVILAALIGVGVMYIPRLTQEGAKLIARIQTEDPYTLVSDKLRSALGENVTDQLERFLLVMTKPDTVVMESVAGSRTQRLRALQQMIKEYAGAMVVWLATLISATSRFALQSLVSLIFSFMLVWDMPAIRRGVQSLKQSRLSIVYEEIAPVIGTFGGIFGKAMQAQSAIAVVNTALTALGLLVLQVSGVGFLSVLVFLCSFVPVAGVIISTVPIGLVAFTESGLLQLGLVVLMVILIHAVEAYILNPVIYSAHLKLHPLLALGVLVFAEHTLGVWGLLVAVPMAVFFSEYIIKRNSMTMGEDNKYRALPSVPS</sequence>
<keyword evidence="4 6" id="KW-1133">Transmembrane helix</keyword>
<keyword evidence="8" id="KW-1185">Reference proteome</keyword>
<keyword evidence="3 6" id="KW-0812">Transmembrane</keyword>
<dbReference type="Proteomes" id="UP001497444">
    <property type="component" value="Chromosome 9"/>
</dbReference>
<reference evidence="7" key="1">
    <citation type="submission" date="2024-02" db="EMBL/GenBank/DDBJ databases">
        <authorList>
            <consortium name="ELIXIR-Norway"/>
            <consortium name="Elixir Norway"/>
        </authorList>
    </citation>
    <scope>NUCLEOTIDE SEQUENCE</scope>
</reference>
<dbReference type="Pfam" id="PF01594">
    <property type="entry name" value="AI-2E_transport"/>
    <property type="match status" value="1"/>
</dbReference>
<accession>A0ABP0XIP9</accession>
<evidence type="ECO:0000256" key="2">
    <source>
        <dbReference type="ARBA" id="ARBA00009773"/>
    </source>
</evidence>
<gene>
    <name evidence="7" type="ORF">CSSPJE1EN1_LOCUS24467</name>
</gene>
<organism evidence="7 8">
    <name type="scientific">Sphagnum jensenii</name>
    <dbReference type="NCBI Taxonomy" id="128206"/>
    <lineage>
        <taxon>Eukaryota</taxon>
        <taxon>Viridiplantae</taxon>
        <taxon>Streptophyta</taxon>
        <taxon>Embryophyta</taxon>
        <taxon>Bryophyta</taxon>
        <taxon>Sphagnophytina</taxon>
        <taxon>Sphagnopsida</taxon>
        <taxon>Sphagnales</taxon>
        <taxon>Sphagnaceae</taxon>
        <taxon>Sphagnum</taxon>
    </lineage>
</organism>
<evidence type="ECO:0000313" key="7">
    <source>
        <dbReference type="EMBL" id="CAK9278989.1"/>
    </source>
</evidence>
<dbReference type="PANTHER" id="PTHR21716">
    <property type="entry name" value="TRANSMEMBRANE PROTEIN"/>
    <property type="match status" value="1"/>
</dbReference>
<feature type="transmembrane region" description="Helical" evidence="6">
    <location>
        <begin position="208"/>
        <end position="235"/>
    </location>
</feature>
<evidence type="ECO:0008006" key="9">
    <source>
        <dbReference type="Google" id="ProtNLM"/>
    </source>
</evidence>
<evidence type="ECO:0000256" key="1">
    <source>
        <dbReference type="ARBA" id="ARBA00004141"/>
    </source>
</evidence>
<evidence type="ECO:0000256" key="5">
    <source>
        <dbReference type="ARBA" id="ARBA00023136"/>
    </source>
</evidence>
<feature type="transmembrane region" description="Helical" evidence="6">
    <location>
        <begin position="535"/>
        <end position="553"/>
    </location>
</feature>
<keyword evidence="5 6" id="KW-0472">Membrane</keyword>
<feature type="transmembrane region" description="Helical" evidence="6">
    <location>
        <begin position="255"/>
        <end position="276"/>
    </location>
</feature>
<feature type="transmembrane region" description="Helical" evidence="6">
    <location>
        <begin position="371"/>
        <end position="390"/>
    </location>
</feature>
<comment type="similarity">
    <text evidence="2">Belongs to the autoinducer-2 exporter (AI-2E) (TC 2.A.86) family.</text>
</comment>
<evidence type="ECO:0000256" key="3">
    <source>
        <dbReference type="ARBA" id="ARBA00022692"/>
    </source>
</evidence>
<evidence type="ECO:0000313" key="8">
    <source>
        <dbReference type="Proteomes" id="UP001497444"/>
    </source>
</evidence>
<comment type="subcellular location">
    <subcellularLocation>
        <location evidence="1">Membrane</location>
        <topology evidence="1">Multi-pass membrane protein</topology>
    </subcellularLocation>
</comment>
<feature type="transmembrane region" description="Helical" evidence="6">
    <location>
        <begin position="485"/>
        <end position="506"/>
    </location>
</feature>
<dbReference type="PANTHER" id="PTHR21716:SF62">
    <property type="entry name" value="TRANSPORT PROTEIN YDBI-RELATED"/>
    <property type="match status" value="1"/>
</dbReference>
<protein>
    <recommendedName>
        <fullName evidence="9">AI-2E family transporter</fullName>
    </recommendedName>
</protein>
<evidence type="ECO:0000256" key="4">
    <source>
        <dbReference type="ARBA" id="ARBA00022989"/>
    </source>
</evidence>
<dbReference type="InterPro" id="IPR002549">
    <property type="entry name" value="AI-2E-like"/>
</dbReference>
<evidence type="ECO:0000256" key="6">
    <source>
        <dbReference type="SAM" id="Phobius"/>
    </source>
</evidence>
<name>A0ABP0XIP9_9BRYO</name>